<reference evidence="6 8" key="2">
    <citation type="journal article" date="2013" name="Nature">
        <title>Insights into bilaterian evolution from three spiralian genomes.</title>
        <authorList>
            <person name="Simakov O."/>
            <person name="Marletaz F."/>
            <person name="Cho S.J."/>
            <person name="Edsinger-Gonzales E."/>
            <person name="Havlak P."/>
            <person name="Hellsten U."/>
            <person name="Kuo D.H."/>
            <person name="Larsson T."/>
            <person name="Lv J."/>
            <person name="Arendt D."/>
            <person name="Savage R."/>
            <person name="Osoegawa K."/>
            <person name="de Jong P."/>
            <person name="Grimwood J."/>
            <person name="Chapman J.A."/>
            <person name="Shapiro H."/>
            <person name="Aerts A."/>
            <person name="Otillar R.P."/>
            <person name="Terry A.Y."/>
            <person name="Boore J.L."/>
            <person name="Grigoriev I.V."/>
            <person name="Lindberg D.R."/>
            <person name="Seaver E.C."/>
            <person name="Weisblat D.A."/>
            <person name="Putnam N.H."/>
            <person name="Rokhsar D.S."/>
        </authorList>
    </citation>
    <scope>NUCLEOTIDE SEQUENCE</scope>
    <source>
        <strain evidence="6 8">I ESC-2004</strain>
    </source>
</reference>
<dbReference type="FunCoup" id="R7TLB7">
    <property type="interactions" value="90"/>
</dbReference>
<evidence type="ECO:0000313" key="8">
    <source>
        <dbReference type="Proteomes" id="UP000014760"/>
    </source>
</evidence>
<dbReference type="OMA" id="PKWLVGP"/>
<dbReference type="HOGENOM" id="CLU_084868_0_0_1"/>
<evidence type="ECO:0000256" key="2">
    <source>
        <dbReference type="ARBA" id="ARBA00022692"/>
    </source>
</evidence>
<dbReference type="PANTHER" id="PTHR12489:SF19">
    <property type="entry name" value="LHFPL TETRASPAN SUBFAMILY MEMBER 2 PROTEIN"/>
    <property type="match status" value="1"/>
</dbReference>
<dbReference type="EMBL" id="KB309374">
    <property type="protein sequence ID" value="ELT94643.1"/>
    <property type="molecule type" value="Genomic_DNA"/>
</dbReference>
<evidence type="ECO:0000256" key="4">
    <source>
        <dbReference type="ARBA" id="ARBA00023136"/>
    </source>
</evidence>
<evidence type="ECO:0000256" key="1">
    <source>
        <dbReference type="ARBA" id="ARBA00004141"/>
    </source>
</evidence>
<protein>
    <recommendedName>
        <fullName evidence="9">Lipoma HMGIC fusion partner-like 2 protein</fullName>
    </recommendedName>
</protein>
<comment type="subcellular location">
    <subcellularLocation>
        <location evidence="1">Membrane</location>
        <topology evidence="1">Multi-pass membrane protein</topology>
    </subcellularLocation>
</comment>
<keyword evidence="2 5" id="KW-0812">Transmembrane</keyword>
<dbReference type="EnsemblMetazoa" id="CapteT160089">
    <property type="protein sequence ID" value="CapteP160089"/>
    <property type="gene ID" value="CapteG160089"/>
</dbReference>
<dbReference type="Proteomes" id="UP000014760">
    <property type="component" value="Unassembled WGS sequence"/>
</dbReference>
<evidence type="ECO:0000313" key="7">
    <source>
        <dbReference type="EnsemblMetazoa" id="CapteP160089"/>
    </source>
</evidence>
<sequence length="286" mass="31747">MRETTPPHVALREPIDGYSPKPPEFTVQLEGPLSYKFYDTHQELSYKPSSSSSMCYVIVTCRSMAWTLLTVVSTLCIVTGIITPQWLIGRPRWVGLRSERFNGSIHDHKDKTYTPTIGIFNRCTKIHRFGDFHTDSCASYVTGFDMSNDEFPDTWKSGIILLTIGAALMTFTNFTAVFSLCIQAIFRKSIFTVSGLIQSIAGLFLIIGQLLYPLGWGTNRVRTICGDHAGPFTIDDCQIGWGFYVCMAGTAMVFGCALLSIQAENSTSSDQVETEILKGKNLICIA</sequence>
<evidence type="ECO:0000256" key="3">
    <source>
        <dbReference type="ARBA" id="ARBA00022989"/>
    </source>
</evidence>
<organism evidence="6">
    <name type="scientific">Capitella teleta</name>
    <name type="common">Polychaete worm</name>
    <dbReference type="NCBI Taxonomy" id="283909"/>
    <lineage>
        <taxon>Eukaryota</taxon>
        <taxon>Metazoa</taxon>
        <taxon>Spiralia</taxon>
        <taxon>Lophotrochozoa</taxon>
        <taxon>Annelida</taxon>
        <taxon>Polychaeta</taxon>
        <taxon>Sedentaria</taxon>
        <taxon>Scolecida</taxon>
        <taxon>Capitellidae</taxon>
        <taxon>Capitella</taxon>
    </lineage>
</organism>
<feature type="transmembrane region" description="Helical" evidence="5">
    <location>
        <begin position="64"/>
        <end position="88"/>
    </location>
</feature>
<dbReference type="GO" id="GO:0016020">
    <property type="term" value="C:membrane"/>
    <property type="evidence" value="ECO:0007669"/>
    <property type="project" value="UniProtKB-SubCell"/>
</dbReference>
<dbReference type="PANTHER" id="PTHR12489">
    <property type="entry name" value="LIPOMA HMGIC FUSION PARTNER-LIKE PROTEIN"/>
    <property type="match status" value="1"/>
</dbReference>
<name>R7TLB7_CAPTE</name>
<dbReference type="InterPro" id="IPR019372">
    <property type="entry name" value="LHFPL"/>
</dbReference>
<dbReference type="OrthoDB" id="10048434at2759"/>
<reference evidence="7" key="3">
    <citation type="submission" date="2015-06" db="UniProtKB">
        <authorList>
            <consortium name="EnsemblMetazoa"/>
        </authorList>
    </citation>
    <scope>IDENTIFICATION</scope>
</reference>
<keyword evidence="3 5" id="KW-1133">Transmembrane helix</keyword>
<dbReference type="STRING" id="283909.R7TLB7"/>
<evidence type="ECO:0008006" key="9">
    <source>
        <dbReference type="Google" id="ProtNLM"/>
    </source>
</evidence>
<reference evidence="8" key="1">
    <citation type="submission" date="2012-12" db="EMBL/GenBank/DDBJ databases">
        <authorList>
            <person name="Hellsten U."/>
            <person name="Grimwood J."/>
            <person name="Chapman J.A."/>
            <person name="Shapiro H."/>
            <person name="Aerts A."/>
            <person name="Otillar R.P."/>
            <person name="Terry A.Y."/>
            <person name="Boore J.L."/>
            <person name="Simakov O."/>
            <person name="Marletaz F."/>
            <person name="Cho S.-J."/>
            <person name="Edsinger-Gonzales E."/>
            <person name="Havlak P."/>
            <person name="Kuo D.-H."/>
            <person name="Larsson T."/>
            <person name="Lv J."/>
            <person name="Arendt D."/>
            <person name="Savage R."/>
            <person name="Osoegawa K."/>
            <person name="de Jong P."/>
            <person name="Lindberg D.R."/>
            <person name="Seaver E.C."/>
            <person name="Weisblat D.A."/>
            <person name="Putnam N.H."/>
            <person name="Grigoriev I.V."/>
            <person name="Rokhsar D.S."/>
        </authorList>
    </citation>
    <scope>NUCLEOTIDE SEQUENCE</scope>
    <source>
        <strain evidence="8">I ESC-2004</strain>
    </source>
</reference>
<evidence type="ECO:0000256" key="5">
    <source>
        <dbReference type="SAM" id="Phobius"/>
    </source>
</evidence>
<feature type="transmembrane region" description="Helical" evidence="5">
    <location>
        <begin position="189"/>
        <end position="212"/>
    </location>
</feature>
<dbReference type="Pfam" id="PF10242">
    <property type="entry name" value="L_HMGIC_fpl"/>
    <property type="match status" value="1"/>
</dbReference>
<gene>
    <name evidence="6" type="ORF">CAPTEDRAFT_160089</name>
</gene>
<feature type="transmembrane region" description="Helical" evidence="5">
    <location>
        <begin position="159"/>
        <end position="182"/>
    </location>
</feature>
<dbReference type="Gene3D" id="1.20.140.150">
    <property type="match status" value="1"/>
</dbReference>
<dbReference type="EMBL" id="AMQN01002506">
    <property type="status" value="NOT_ANNOTATED_CDS"/>
    <property type="molecule type" value="Genomic_DNA"/>
</dbReference>
<evidence type="ECO:0000313" key="6">
    <source>
        <dbReference type="EMBL" id="ELT94643.1"/>
    </source>
</evidence>
<keyword evidence="8" id="KW-1185">Reference proteome</keyword>
<feature type="transmembrane region" description="Helical" evidence="5">
    <location>
        <begin position="241"/>
        <end position="261"/>
    </location>
</feature>
<keyword evidence="4 5" id="KW-0472">Membrane</keyword>
<proteinExistence type="predicted"/>
<accession>R7TLB7</accession>
<dbReference type="AlphaFoldDB" id="R7TLB7"/>